<dbReference type="Proteomes" id="UP000709959">
    <property type="component" value="Unassembled WGS sequence"/>
</dbReference>
<dbReference type="InterPro" id="IPR036680">
    <property type="entry name" value="SPOR-like_sf"/>
</dbReference>
<dbReference type="GO" id="GO:0042834">
    <property type="term" value="F:peptidoglycan binding"/>
    <property type="evidence" value="ECO:0007669"/>
    <property type="project" value="InterPro"/>
</dbReference>
<name>A0A936F363_9BACT</name>
<gene>
    <name evidence="2" type="ORF">IPN91_11710</name>
</gene>
<evidence type="ECO:0000313" key="2">
    <source>
        <dbReference type="EMBL" id="MBK8573282.1"/>
    </source>
</evidence>
<dbReference type="SUPFAM" id="SSF56925">
    <property type="entry name" value="OMPA-like"/>
    <property type="match status" value="1"/>
</dbReference>
<feature type="region of interest" description="Disordered" evidence="1">
    <location>
        <begin position="212"/>
        <end position="245"/>
    </location>
</feature>
<accession>A0A936F363</accession>
<dbReference type="AlphaFoldDB" id="A0A936F363"/>
<comment type="caution">
    <text evidence="2">The sequence shown here is derived from an EMBL/GenBank/DDBJ whole genome shotgun (WGS) entry which is preliminary data.</text>
</comment>
<evidence type="ECO:0000313" key="3">
    <source>
        <dbReference type="Proteomes" id="UP000709959"/>
    </source>
</evidence>
<dbReference type="Gene3D" id="2.40.160.20">
    <property type="match status" value="1"/>
</dbReference>
<dbReference type="InterPro" id="IPR011250">
    <property type="entry name" value="OMP/PagP_B-barrel"/>
</dbReference>
<sequence>MRTTQLILWTALAASLAAQEGAPGYRWVGLQAGSLSPDTQTNLKASPFFGLQGGLLFDEKRYGLSFQALVASPKSDLAPGKSLSQSEFSASLLTGLSGDGASRFWPYLGLGLGAVSIPRIDTLTGQQETLKAGTAHASLGFLHRPGRGLIWGAEARYVFTFANADLKEIQGAAMVGFAWGARRAAAPRPEPAPAKAEPAPVVAPPPPSAPLPVVSTVPEPRPLSTPAPAAKPAPTPVAPPVARPLASPPPPPVTVVVAPPPAPRPAPVPPPAPVKAAGSELTRRLDALRLGDMGKALEFGKKHIDALSDQRWTIRLLIANLPATLKNAVVAFPGKEPDLFIAPIKLKGGRTAYQLFLGDYASKAEAERAAKAVPAFFLEGGQRPRPYQISAIPAQ</sequence>
<dbReference type="Gene3D" id="3.30.70.1070">
    <property type="entry name" value="Sporulation related repeat"/>
    <property type="match status" value="1"/>
</dbReference>
<protein>
    <submittedName>
        <fullName evidence="2">SPOR domain-containing protein</fullName>
    </submittedName>
</protein>
<feature type="compositionally biased region" description="Pro residues" evidence="1">
    <location>
        <begin position="219"/>
        <end position="245"/>
    </location>
</feature>
<evidence type="ECO:0000256" key="1">
    <source>
        <dbReference type="SAM" id="MobiDB-lite"/>
    </source>
</evidence>
<reference evidence="2 3" key="1">
    <citation type="submission" date="2020-10" db="EMBL/GenBank/DDBJ databases">
        <title>Connecting structure to function with the recovery of over 1000 high-quality activated sludge metagenome-assembled genomes encoding full-length rRNA genes using long-read sequencing.</title>
        <authorList>
            <person name="Singleton C.M."/>
            <person name="Petriglieri F."/>
            <person name="Kristensen J.M."/>
            <person name="Kirkegaard R.H."/>
            <person name="Michaelsen T.Y."/>
            <person name="Andersen M.H."/>
            <person name="Karst S.M."/>
            <person name="Dueholm M.S."/>
            <person name="Nielsen P.H."/>
            <person name="Albertsen M."/>
        </authorList>
    </citation>
    <scope>NUCLEOTIDE SEQUENCE [LARGE SCALE GENOMIC DNA]</scope>
    <source>
        <strain evidence="2">OdNE_18-Q3-R46-58_MAXAC.008</strain>
    </source>
</reference>
<organism evidence="2 3">
    <name type="scientific">Candidatus Geothrix odensensis</name>
    <dbReference type="NCBI Taxonomy" id="2954440"/>
    <lineage>
        <taxon>Bacteria</taxon>
        <taxon>Pseudomonadati</taxon>
        <taxon>Acidobacteriota</taxon>
        <taxon>Holophagae</taxon>
        <taxon>Holophagales</taxon>
        <taxon>Holophagaceae</taxon>
        <taxon>Geothrix</taxon>
    </lineage>
</organism>
<dbReference type="EMBL" id="JADKCH010000015">
    <property type="protein sequence ID" value="MBK8573282.1"/>
    <property type="molecule type" value="Genomic_DNA"/>
</dbReference>
<proteinExistence type="predicted"/>